<dbReference type="RefSeq" id="XP_007760851.1">
    <property type="nucleotide sequence ID" value="XM_007762661.1"/>
</dbReference>
<dbReference type="CDD" id="cd00165">
    <property type="entry name" value="S4"/>
    <property type="match status" value="1"/>
</dbReference>
<dbReference type="GO" id="GO:0000455">
    <property type="term" value="P:enzyme-directed rRNA pseudouridine synthesis"/>
    <property type="evidence" value="ECO:0007669"/>
    <property type="project" value="TreeGrafter"/>
</dbReference>
<evidence type="ECO:0000313" key="6">
    <source>
        <dbReference type="EMBL" id="EXJ55741.1"/>
    </source>
</evidence>
<feature type="compositionally biased region" description="Polar residues" evidence="4">
    <location>
        <begin position="275"/>
        <end position="290"/>
    </location>
</feature>
<dbReference type="SUPFAM" id="SSF55174">
    <property type="entry name" value="Alpha-L RNA-binding motif"/>
    <property type="match status" value="1"/>
</dbReference>
<keyword evidence="3" id="KW-0694">RNA-binding</keyword>
<dbReference type="STRING" id="1182544.W9VU89"/>
<protein>
    <submittedName>
        <fullName evidence="6">Pseudouridylate synthase</fullName>
    </submittedName>
</protein>
<evidence type="ECO:0000256" key="4">
    <source>
        <dbReference type="SAM" id="MobiDB-lite"/>
    </source>
</evidence>
<dbReference type="eggNOG" id="KOG1919">
    <property type="taxonomic scope" value="Eukaryota"/>
</dbReference>
<dbReference type="InterPro" id="IPR006145">
    <property type="entry name" value="PsdUridine_synth_RsuA/RluA"/>
</dbReference>
<dbReference type="InterPro" id="IPR006224">
    <property type="entry name" value="PsdUridine_synth_RluA-like_CS"/>
</dbReference>
<evidence type="ECO:0000256" key="1">
    <source>
        <dbReference type="ARBA" id="ARBA00010876"/>
    </source>
</evidence>
<dbReference type="OrthoDB" id="424794at2759"/>
<dbReference type="Pfam" id="PF00849">
    <property type="entry name" value="PseudoU_synth_2"/>
    <property type="match status" value="1"/>
</dbReference>
<dbReference type="InterPro" id="IPR020103">
    <property type="entry name" value="PsdUridine_synth_cat_dom_sf"/>
</dbReference>
<evidence type="ECO:0000313" key="7">
    <source>
        <dbReference type="Proteomes" id="UP000019473"/>
    </source>
</evidence>
<accession>W9VU89</accession>
<dbReference type="VEuPathDB" id="FungiDB:A1O7_08671"/>
<dbReference type="SMART" id="SM00363">
    <property type="entry name" value="S4"/>
    <property type="match status" value="1"/>
</dbReference>
<feature type="region of interest" description="Disordered" evidence="4">
    <location>
        <begin position="275"/>
        <end position="301"/>
    </location>
</feature>
<proteinExistence type="inferred from homology"/>
<keyword evidence="2" id="KW-0413">Isomerase</keyword>
<dbReference type="InterPro" id="IPR002942">
    <property type="entry name" value="S4_RNA-bd"/>
</dbReference>
<comment type="similarity">
    <text evidence="1">Belongs to the pseudouridine synthase RluA family.</text>
</comment>
<organism evidence="6 7">
    <name type="scientific">Cladophialophora yegresii CBS 114405</name>
    <dbReference type="NCBI Taxonomy" id="1182544"/>
    <lineage>
        <taxon>Eukaryota</taxon>
        <taxon>Fungi</taxon>
        <taxon>Dikarya</taxon>
        <taxon>Ascomycota</taxon>
        <taxon>Pezizomycotina</taxon>
        <taxon>Eurotiomycetes</taxon>
        <taxon>Chaetothyriomycetidae</taxon>
        <taxon>Chaetothyriales</taxon>
        <taxon>Herpotrichiellaceae</taxon>
        <taxon>Cladophialophora</taxon>
    </lineage>
</organism>
<dbReference type="PROSITE" id="PS50889">
    <property type="entry name" value="S4"/>
    <property type="match status" value="1"/>
</dbReference>
<dbReference type="EMBL" id="AMGW01000006">
    <property type="protein sequence ID" value="EXJ55741.1"/>
    <property type="molecule type" value="Genomic_DNA"/>
</dbReference>
<evidence type="ECO:0000256" key="3">
    <source>
        <dbReference type="PROSITE-ProRule" id="PRU00182"/>
    </source>
</evidence>
<dbReference type="GeneID" id="19183236"/>
<evidence type="ECO:0000256" key="2">
    <source>
        <dbReference type="ARBA" id="ARBA00023235"/>
    </source>
</evidence>
<comment type="caution">
    <text evidence="6">The sequence shown here is derived from an EMBL/GenBank/DDBJ whole genome shotgun (WGS) entry which is preliminary data.</text>
</comment>
<reference evidence="6 7" key="1">
    <citation type="submission" date="2013-03" db="EMBL/GenBank/DDBJ databases">
        <title>The Genome Sequence of Cladophialophora yegresii CBS 114405.</title>
        <authorList>
            <consortium name="The Broad Institute Genomics Platform"/>
            <person name="Cuomo C."/>
            <person name="de Hoog S."/>
            <person name="Gorbushina A."/>
            <person name="Walker B."/>
            <person name="Young S.K."/>
            <person name="Zeng Q."/>
            <person name="Gargeya S."/>
            <person name="Fitzgerald M."/>
            <person name="Haas B."/>
            <person name="Abouelleil A."/>
            <person name="Allen A.W."/>
            <person name="Alvarado L."/>
            <person name="Arachchi H.M."/>
            <person name="Berlin A.M."/>
            <person name="Chapman S.B."/>
            <person name="Gainer-Dewar J."/>
            <person name="Goldberg J."/>
            <person name="Griggs A."/>
            <person name="Gujja S."/>
            <person name="Hansen M."/>
            <person name="Howarth C."/>
            <person name="Imamovic A."/>
            <person name="Ireland A."/>
            <person name="Larimer J."/>
            <person name="McCowan C."/>
            <person name="Murphy C."/>
            <person name="Pearson M."/>
            <person name="Poon T.W."/>
            <person name="Priest M."/>
            <person name="Roberts A."/>
            <person name="Saif S."/>
            <person name="Shea T."/>
            <person name="Sisk P."/>
            <person name="Sykes S."/>
            <person name="Wortman J."/>
            <person name="Nusbaum C."/>
            <person name="Birren B."/>
        </authorList>
    </citation>
    <scope>NUCLEOTIDE SEQUENCE [LARGE SCALE GENOMIC DNA]</scope>
    <source>
        <strain evidence="6 7">CBS 114405</strain>
    </source>
</reference>
<sequence>MALTTTEFKPVPFYDDRKLLTDPPAVAVTPCDPWPRPYYLENGLRRVAPYHFTYNTFCKQRWRGREILDIFAAEFRDRTREYYKQAIETGRISINGKPCNDVHTIVQNGDVISHTLHRHEPPVTAQPIRVIHETDEMIVIDKPAGVPVHPAGRYNYNSVVEIMKAERHFSFKPLPCNRLDRLTSGVMFIGKTSKEAEMISEKLRGRTMRKEYVARVKGRFPDGEDWDGDPMRGGIVNCEEAILQISPIVGLNRARASGKSAKTLFRRLAYYPTNSKQPTLSNSNIEQSNGHEAAQPAAAVPGTESDGYSIVHCLPLTGRTHQIRVHLQFLGHPITNDPIYSNRAVFGPNLAKNESTGENDEEIVAKLKRIGKTEVASSLSYEQEQLAKLVDQTQQMTVSEAVKLSEASQSPTPTVSDPYFKPLPTGTLHAGSLPTTNGGDPDAEYGAFVKAHDEMVADYNKRKGEKMTGEKCSICDTPLYSDPGPHELGIYLHALSYADVAEGSWSYRSPVPRWALPPDGCDGPHDIGAWQYRGDEVLDIGDEGEDAKVKDRLGLMKNKGQVE</sequence>
<dbReference type="Pfam" id="PF01479">
    <property type="entry name" value="S4"/>
    <property type="match status" value="1"/>
</dbReference>
<dbReference type="SUPFAM" id="SSF55120">
    <property type="entry name" value="Pseudouridine synthase"/>
    <property type="match status" value="1"/>
</dbReference>
<feature type="domain" description="RNA-binding S4" evidence="5">
    <location>
        <begin position="66"/>
        <end position="129"/>
    </location>
</feature>
<dbReference type="Proteomes" id="UP000019473">
    <property type="component" value="Unassembled WGS sequence"/>
</dbReference>
<dbReference type="HOGENOM" id="CLU_016902_12_4_1"/>
<gene>
    <name evidence="6" type="ORF">A1O7_08671</name>
</gene>
<dbReference type="Gene3D" id="3.30.2350.10">
    <property type="entry name" value="Pseudouridine synthase"/>
    <property type="match status" value="1"/>
</dbReference>
<dbReference type="PANTHER" id="PTHR21600">
    <property type="entry name" value="MITOCHONDRIAL RNA PSEUDOURIDINE SYNTHASE"/>
    <property type="match status" value="1"/>
</dbReference>
<dbReference type="InterPro" id="IPR050188">
    <property type="entry name" value="RluA_PseudoU_synthase"/>
</dbReference>
<dbReference type="PROSITE" id="PS01129">
    <property type="entry name" value="PSI_RLU"/>
    <property type="match status" value="1"/>
</dbReference>
<evidence type="ECO:0000259" key="5">
    <source>
        <dbReference type="SMART" id="SM00363"/>
    </source>
</evidence>
<dbReference type="PANTHER" id="PTHR21600:SF40">
    <property type="entry name" value="PSEUDOURIDYLATE SYNTHASE RPUSD2"/>
    <property type="match status" value="1"/>
</dbReference>
<dbReference type="GO" id="GO:0003723">
    <property type="term" value="F:RNA binding"/>
    <property type="evidence" value="ECO:0007669"/>
    <property type="project" value="UniProtKB-KW"/>
</dbReference>
<dbReference type="CDD" id="cd02557">
    <property type="entry name" value="PseudoU_synth_ScRIB2"/>
    <property type="match status" value="1"/>
</dbReference>
<dbReference type="GO" id="GO:0009982">
    <property type="term" value="F:pseudouridine synthase activity"/>
    <property type="evidence" value="ECO:0007669"/>
    <property type="project" value="InterPro"/>
</dbReference>
<dbReference type="Gene3D" id="3.10.290.10">
    <property type="entry name" value="RNA-binding S4 domain"/>
    <property type="match status" value="1"/>
</dbReference>
<keyword evidence="7" id="KW-1185">Reference proteome</keyword>
<dbReference type="AlphaFoldDB" id="W9VU89"/>
<dbReference type="InterPro" id="IPR036986">
    <property type="entry name" value="S4_RNA-bd_sf"/>
</dbReference>
<name>W9VU89_9EURO</name>